<dbReference type="GO" id="GO:0005829">
    <property type="term" value="C:cytosol"/>
    <property type="evidence" value="ECO:0007669"/>
    <property type="project" value="TreeGrafter"/>
</dbReference>
<dbReference type="Gene3D" id="2.30.110.10">
    <property type="entry name" value="Electron Transport, Fmn-binding Protein, Chain A"/>
    <property type="match status" value="1"/>
</dbReference>
<dbReference type="InterPro" id="IPR012349">
    <property type="entry name" value="Split_barrel_FMN-bd"/>
</dbReference>
<evidence type="ECO:0000259" key="2">
    <source>
        <dbReference type="Pfam" id="PF01243"/>
    </source>
</evidence>
<dbReference type="EMBL" id="AP022613">
    <property type="protein sequence ID" value="BBZ37594.1"/>
    <property type="molecule type" value="Genomic_DNA"/>
</dbReference>
<evidence type="ECO:0000313" key="4">
    <source>
        <dbReference type="Proteomes" id="UP000467385"/>
    </source>
</evidence>
<dbReference type="PANTHER" id="PTHR35176:SF6">
    <property type="entry name" value="HEME OXYGENASE HI_0854-RELATED"/>
    <property type="match status" value="1"/>
</dbReference>
<dbReference type="InterPro" id="IPR011576">
    <property type="entry name" value="Pyridox_Oxase_N"/>
</dbReference>
<dbReference type="InterPro" id="IPR019920">
    <property type="entry name" value="F420-binding_dom_put"/>
</dbReference>
<dbReference type="Proteomes" id="UP000467385">
    <property type="component" value="Chromosome"/>
</dbReference>
<dbReference type="Pfam" id="PF01243">
    <property type="entry name" value="PNPOx_N"/>
    <property type="match status" value="1"/>
</dbReference>
<dbReference type="InterPro" id="IPR052019">
    <property type="entry name" value="F420H2_bilvrd_red/Heme_oxyg"/>
</dbReference>
<dbReference type="SUPFAM" id="SSF50475">
    <property type="entry name" value="FMN-binding split barrel"/>
    <property type="match status" value="1"/>
</dbReference>
<dbReference type="GO" id="GO:0016627">
    <property type="term" value="F:oxidoreductase activity, acting on the CH-CH group of donors"/>
    <property type="evidence" value="ECO:0007669"/>
    <property type="project" value="TreeGrafter"/>
</dbReference>
<sequence length="154" mass="16292">MLGNTTNQENAMNSTKLDDSARRLIGSAPATLVTINRDGSPQVSLVWVTVQSTADGGDELVTAHLQEHQKIRNIRRDPRVAVTIASTDRSGPQTPYLSIRGTARVEEGGAPELLDKIATTIFGPGTGFPPPDAPPGYLTHITIEKVGGVGPWAA</sequence>
<dbReference type="NCBIfam" id="TIGR03618">
    <property type="entry name" value="Rv1155_F420"/>
    <property type="match status" value="1"/>
</dbReference>
<keyword evidence="4" id="KW-1185">Reference proteome</keyword>
<dbReference type="PANTHER" id="PTHR35176">
    <property type="entry name" value="HEME OXYGENASE HI_0854-RELATED"/>
    <property type="match status" value="1"/>
</dbReference>
<dbReference type="GO" id="GO:0070967">
    <property type="term" value="F:coenzyme F420 binding"/>
    <property type="evidence" value="ECO:0007669"/>
    <property type="project" value="TreeGrafter"/>
</dbReference>
<dbReference type="AlphaFoldDB" id="A0A7I7Y8G8"/>
<name>A0A7I7Y8G8_9MYCO</name>
<gene>
    <name evidence="3" type="ORF">MCNS_06570</name>
</gene>
<accession>A0A7I7Y8G8</accession>
<organism evidence="3 4">
    <name type="scientific">Mycobacterium conspicuum</name>
    <dbReference type="NCBI Taxonomy" id="44010"/>
    <lineage>
        <taxon>Bacteria</taxon>
        <taxon>Bacillati</taxon>
        <taxon>Actinomycetota</taxon>
        <taxon>Actinomycetes</taxon>
        <taxon>Mycobacteriales</taxon>
        <taxon>Mycobacteriaceae</taxon>
        <taxon>Mycobacterium</taxon>
    </lineage>
</organism>
<proteinExistence type="predicted"/>
<protein>
    <submittedName>
        <fullName evidence="3">PPOX class F420-dependent enzyme</fullName>
    </submittedName>
</protein>
<reference evidence="3 4" key="1">
    <citation type="journal article" date="2019" name="Emerg. Microbes Infect.">
        <title>Comprehensive subspecies identification of 175 nontuberculous mycobacteria species based on 7547 genomic profiles.</title>
        <authorList>
            <person name="Matsumoto Y."/>
            <person name="Kinjo T."/>
            <person name="Motooka D."/>
            <person name="Nabeya D."/>
            <person name="Jung N."/>
            <person name="Uechi K."/>
            <person name="Horii T."/>
            <person name="Iida T."/>
            <person name="Fujita J."/>
            <person name="Nakamura S."/>
        </authorList>
    </citation>
    <scope>NUCLEOTIDE SEQUENCE [LARGE SCALE GENOMIC DNA]</scope>
    <source>
        <strain evidence="3 4">JCM 14738</strain>
    </source>
</reference>
<evidence type="ECO:0000256" key="1">
    <source>
        <dbReference type="ARBA" id="ARBA00023002"/>
    </source>
</evidence>
<evidence type="ECO:0000313" key="3">
    <source>
        <dbReference type="EMBL" id="BBZ37594.1"/>
    </source>
</evidence>
<keyword evidence="1" id="KW-0560">Oxidoreductase</keyword>
<feature type="domain" description="Pyridoxamine 5'-phosphate oxidase N-terminal" evidence="2">
    <location>
        <begin position="26"/>
        <end position="146"/>
    </location>
</feature>